<reference evidence="1" key="1">
    <citation type="submission" date="2024-05" db="EMBL/GenBank/DDBJ databases">
        <authorList>
            <person name="Kim S."/>
            <person name="Heo J."/>
            <person name="Choi H."/>
            <person name="Choi Y."/>
            <person name="Kwon S.-W."/>
            <person name="Kim Y."/>
        </authorList>
    </citation>
    <scope>NUCLEOTIDE SEQUENCE</scope>
    <source>
        <strain evidence="1">KACC 23697</strain>
    </source>
</reference>
<evidence type="ECO:0000313" key="1">
    <source>
        <dbReference type="EMBL" id="XBO48390.1"/>
    </source>
</evidence>
<dbReference type="AlphaFoldDB" id="A0AAU7K6Z7"/>
<accession>A0AAU7K6Z7</accession>
<gene>
    <name evidence="1" type="ORF">ABEG20_02085</name>
</gene>
<name>A0AAU7K6Z7_9SPHI</name>
<protein>
    <recommendedName>
        <fullName evidence="2">Lipocalin-like domain-containing protein</fullName>
    </recommendedName>
</protein>
<dbReference type="RefSeq" id="WP_406825768.1">
    <property type="nucleotide sequence ID" value="NZ_CP157485.1"/>
</dbReference>
<proteinExistence type="predicted"/>
<evidence type="ECO:0008006" key="2">
    <source>
        <dbReference type="Google" id="ProtNLM"/>
    </source>
</evidence>
<dbReference type="EMBL" id="CP157485">
    <property type="protein sequence ID" value="XBO48390.1"/>
    <property type="molecule type" value="Genomic_DNA"/>
</dbReference>
<sequence length="138" mass="16285">MKRQTLIPFILSCLLLIVCSCKKDPVDDFKSKIIGDWKYEKLVEKNYDYTGKLLNETTTLAKRGEYYHFNKDGKAIQYFDQISNDTYTIISESRFELKTGLVNPCRLVSIDKNTFVFIVEGPKRDQLDYKEYTHYLKK</sequence>
<organism evidence="1">
    <name type="scientific">Pedobacter sp. KACC 23697</name>
    <dbReference type="NCBI Taxonomy" id="3149230"/>
    <lineage>
        <taxon>Bacteria</taxon>
        <taxon>Pseudomonadati</taxon>
        <taxon>Bacteroidota</taxon>
        <taxon>Sphingobacteriia</taxon>
        <taxon>Sphingobacteriales</taxon>
        <taxon>Sphingobacteriaceae</taxon>
        <taxon>Pedobacter</taxon>
    </lineage>
</organism>
<dbReference type="PROSITE" id="PS51257">
    <property type="entry name" value="PROKAR_LIPOPROTEIN"/>
    <property type="match status" value="1"/>
</dbReference>